<evidence type="ECO:0000313" key="1">
    <source>
        <dbReference type="EMBL" id="BBM86099.1"/>
    </source>
</evidence>
<accession>A0A5S9IQB0</accession>
<dbReference type="EMBL" id="AP019860">
    <property type="protein sequence ID" value="BBM86099.1"/>
    <property type="molecule type" value="Genomic_DNA"/>
</dbReference>
<name>A0A5S9IQB0_UABAM</name>
<dbReference type="Proteomes" id="UP000326354">
    <property type="component" value="Chromosome"/>
</dbReference>
<protein>
    <submittedName>
        <fullName evidence="1">Uncharacterized protein</fullName>
    </submittedName>
</protein>
<dbReference type="AlphaFoldDB" id="A0A5S9IQB0"/>
<keyword evidence="2" id="KW-1185">Reference proteome</keyword>
<gene>
    <name evidence="1" type="ORF">UABAM_04485</name>
</gene>
<dbReference type="RefSeq" id="WP_151970175.1">
    <property type="nucleotide sequence ID" value="NZ_AP019860.1"/>
</dbReference>
<organism evidence="1 2">
    <name type="scientific">Uabimicrobium amorphum</name>
    <dbReference type="NCBI Taxonomy" id="2596890"/>
    <lineage>
        <taxon>Bacteria</taxon>
        <taxon>Pseudomonadati</taxon>
        <taxon>Planctomycetota</taxon>
        <taxon>Candidatus Uabimicrobiia</taxon>
        <taxon>Candidatus Uabimicrobiales</taxon>
        <taxon>Candidatus Uabimicrobiaceae</taxon>
        <taxon>Candidatus Uabimicrobium</taxon>
    </lineage>
</organism>
<reference evidence="1 2" key="1">
    <citation type="submission" date="2019-08" db="EMBL/GenBank/DDBJ databases">
        <title>Complete genome sequence of Candidatus Uab amorphum.</title>
        <authorList>
            <person name="Shiratori T."/>
            <person name="Suzuki S."/>
            <person name="Kakizawa Y."/>
            <person name="Ishida K."/>
        </authorList>
    </citation>
    <scope>NUCLEOTIDE SEQUENCE [LARGE SCALE GENOMIC DNA]</scope>
    <source>
        <strain evidence="1 2">SRT547</strain>
    </source>
</reference>
<evidence type="ECO:0000313" key="2">
    <source>
        <dbReference type="Proteomes" id="UP000326354"/>
    </source>
</evidence>
<dbReference type="KEGG" id="uam:UABAM_04485"/>
<sequence>MNIEKILSADCRHFEAKMFVFSIVEEWTPVNRHQKILQHFCAQLPTSYETQYYQTLFHLLTCPFCLARSPILRENTTPDLWRISQCDFTLPPDSPSYQKLLYEKLYMRSGIPFIFRRGAWEERQIPQIKAAGISQGFPSQINLPPFLLEKYGEISFKFTMTKQGHMEISLEGGSFALRSRIHIELVYQDHRREVLYGKDVAMAGAWKIELEKVARISSVIIDFEER</sequence>
<proteinExistence type="predicted"/>